<keyword evidence="3" id="KW-0949">S-adenosyl-L-methionine</keyword>
<dbReference type="InterPro" id="IPR029063">
    <property type="entry name" value="SAM-dependent_MTases_sf"/>
</dbReference>
<evidence type="ECO:0000313" key="7">
    <source>
        <dbReference type="Proteomes" id="UP000219564"/>
    </source>
</evidence>
<proteinExistence type="predicted"/>
<evidence type="ECO:0000256" key="3">
    <source>
        <dbReference type="ARBA" id="ARBA00022691"/>
    </source>
</evidence>
<dbReference type="PROSITE" id="PS50005">
    <property type="entry name" value="TPR"/>
    <property type="match status" value="1"/>
</dbReference>
<evidence type="ECO:0000256" key="2">
    <source>
        <dbReference type="ARBA" id="ARBA00022679"/>
    </source>
</evidence>
<evidence type="ECO:0000256" key="1">
    <source>
        <dbReference type="ARBA" id="ARBA00022603"/>
    </source>
</evidence>
<dbReference type="EC" id="2.1.1.-" evidence="6"/>
<keyword evidence="2 6" id="KW-0808">Transferase</keyword>
<dbReference type="SMART" id="SM00138">
    <property type="entry name" value="MeTrc"/>
    <property type="match status" value="1"/>
</dbReference>
<dbReference type="InterPro" id="IPR019734">
    <property type="entry name" value="TPR_rpt"/>
</dbReference>
<evidence type="ECO:0000256" key="4">
    <source>
        <dbReference type="PROSITE-ProRule" id="PRU00339"/>
    </source>
</evidence>
<dbReference type="InterPro" id="IPR011990">
    <property type="entry name" value="TPR-like_helical_dom_sf"/>
</dbReference>
<dbReference type="PANTHER" id="PTHR24422:SF19">
    <property type="entry name" value="CHEMOTAXIS PROTEIN METHYLTRANSFERASE"/>
    <property type="match status" value="1"/>
</dbReference>
<dbReference type="PRINTS" id="PR00996">
    <property type="entry name" value="CHERMTFRASE"/>
</dbReference>
<protein>
    <submittedName>
        <fullName evidence="6">Biofilm formation methyltransferase WspC</fullName>
        <ecNumber evidence="6">2.1.1.-</ecNumber>
    </submittedName>
</protein>
<evidence type="ECO:0000313" key="6">
    <source>
        <dbReference type="EMBL" id="SOB49899.1"/>
    </source>
</evidence>
<sequence length="424" mass="47177">MSADQRFFDFLKRRIGLDVASVGPAIIERAVRQRCTALNMQDHDEYWQRLNASADEQQALIESVIVPETWFFRYPESFATLGRLARERLAAQTAPRVLRLLSLPCSTGEEPYSIAMAMFDAGFAAHQFRVEALDISPLSIQRAQRAVYGKNSFRGQEIGFRERHFTLEADGYHVSARVREQIEFKVGNVLDPALTASQPPYDFVFCRNLLIYFDLKTQQQALDALTRMTRLDGVLFIGPAEGSLLHGLGMRSINAPQSFAFCHSQEPPAVLPRPVERTAPVKPLPLPMAPVSRPFAARPHTPPPPPAQVARVPDEAPRGVLETIAQLANEGKSREARALCEQALQQHGPQAQVFYWLGLLSDVEGQTAQAQGFYRKALYLQPQHAEALAHLAALLASQGDVAGAQRLQARAARNERALHSERKS</sequence>
<dbReference type="GO" id="GO:0032259">
    <property type="term" value="P:methylation"/>
    <property type="evidence" value="ECO:0007669"/>
    <property type="project" value="UniProtKB-KW"/>
</dbReference>
<dbReference type="Gene3D" id="1.25.40.10">
    <property type="entry name" value="Tetratricopeptide repeat domain"/>
    <property type="match status" value="1"/>
</dbReference>
<keyword evidence="1 6" id="KW-0489">Methyltransferase</keyword>
<reference evidence="6 7" key="1">
    <citation type="submission" date="2017-08" db="EMBL/GenBank/DDBJ databases">
        <authorList>
            <person name="Chaillou S."/>
        </authorList>
    </citation>
    <scope>NUCLEOTIDE SEQUENCE [LARGE SCALE GENOMIC DNA]</scope>
    <source>
        <strain evidence="6 7">MFPA15A1205</strain>
    </source>
</reference>
<gene>
    <name evidence="6" type="primary">wspC</name>
    <name evidence="6" type="ORF">PLUA15_160069</name>
</gene>
<dbReference type="Gene3D" id="3.40.50.150">
    <property type="entry name" value="Vaccinia Virus protein VP39"/>
    <property type="match status" value="1"/>
</dbReference>
<feature type="domain" description="CheR-type methyltransferase" evidence="5">
    <location>
        <begin position="1"/>
        <end position="241"/>
    </location>
</feature>
<organism evidence="6 7">
    <name type="scientific">Pseudomonas lundensis</name>
    <dbReference type="NCBI Taxonomy" id="86185"/>
    <lineage>
        <taxon>Bacteria</taxon>
        <taxon>Pseudomonadati</taxon>
        <taxon>Pseudomonadota</taxon>
        <taxon>Gammaproteobacteria</taxon>
        <taxon>Pseudomonadales</taxon>
        <taxon>Pseudomonadaceae</taxon>
        <taxon>Pseudomonas</taxon>
    </lineage>
</organism>
<dbReference type="SUPFAM" id="SSF53335">
    <property type="entry name" value="S-adenosyl-L-methionine-dependent methyltransferases"/>
    <property type="match status" value="1"/>
</dbReference>
<dbReference type="RefSeq" id="WP_097191386.1">
    <property type="nucleotide sequence ID" value="NZ_OBKZ01000008.1"/>
</dbReference>
<dbReference type="Pfam" id="PF01739">
    <property type="entry name" value="CheR"/>
    <property type="match status" value="1"/>
</dbReference>
<feature type="repeat" description="TPR" evidence="4">
    <location>
        <begin position="351"/>
        <end position="384"/>
    </location>
</feature>
<dbReference type="PROSITE" id="PS50123">
    <property type="entry name" value="CHER"/>
    <property type="match status" value="1"/>
</dbReference>
<dbReference type="InterPro" id="IPR050903">
    <property type="entry name" value="Bact_Chemotaxis_MeTrfase"/>
</dbReference>
<dbReference type="Pfam" id="PF03705">
    <property type="entry name" value="CheR_N"/>
    <property type="match status" value="1"/>
</dbReference>
<dbReference type="GO" id="GO:0008757">
    <property type="term" value="F:S-adenosylmethionine-dependent methyltransferase activity"/>
    <property type="evidence" value="ECO:0007669"/>
    <property type="project" value="InterPro"/>
</dbReference>
<name>A0AAX2H330_9PSED</name>
<dbReference type="PANTHER" id="PTHR24422">
    <property type="entry name" value="CHEMOTAXIS PROTEIN METHYLTRANSFERASE"/>
    <property type="match status" value="1"/>
</dbReference>
<evidence type="ECO:0000259" key="5">
    <source>
        <dbReference type="PROSITE" id="PS50123"/>
    </source>
</evidence>
<dbReference type="Proteomes" id="UP000219564">
    <property type="component" value="Unassembled WGS sequence"/>
</dbReference>
<dbReference type="SUPFAM" id="SSF47757">
    <property type="entry name" value="Chemotaxis receptor methyltransferase CheR, N-terminal domain"/>
    <property type="match status" value="1"/>
</dbReference>
<accession>A0AAX2H330</accession>
<dbReference type="CDD" id="cd02440">
    <property type="entry name" value="AdoMet_MTases"/>
    <property type="match status" value="1"/>
</dbReference>
<comment type="caution">
    <text evidence="6">The sequence shown here is derived from an EMBL/GenBank/DDBJ whole genome shotgun (WGS) entry which is preliminary data.</text>
</comment>
<dbReference type="InterPro" id="IPR022642">
    <property type="entry name" value="CheR_C"/>
</dbReference>
<dbReference type="InterPro" id="IPR022641">
    <property type="entry name" value="CheR_N"/>
</dbReference>
<dbReference type="EMBL" id="OBKZ01000008">
    <property type="protein sequence ID" value="SOB49899.1"/>
    <property type="molecule type" value="Genomic_DNA"/>
</dbReference>
<keyword evidence="4" id="KW-0802">TPR repeat</keyword>
<dbReference type="AlphaFoldDB" id="A0AAX2H330"/>
<dbReference type="InterPro" id="IPR000780">
    <property type="entry name" value="CheR_MeTrfase"/>
</dbReference>
<dbReference type="SUPFAM" id="SSF48452">
    <property type="entry name" value="TPR-like"/>
    <property type="match status" value="1"/>
</dbReference>